<evidence type="ECO:0000313" key="2">
    <source>
        <dbReference type="Proteomes" id="UP000218267"/>
    </source>
</evidence>
<dbReference type="OrthoDB" id="1121472at2"/>
<sequence>MSHNKLNLQYFFLFLLINITFCSCSKDTNVDEIIPYTYVKGTIYLDFYSELNSPGNALYFDEIGASVGYNGHGFIVVRTGTYEFDVFDASCTNDKDSEEHVELDGVFVECPVCESKFNILGDGYPFNGSVAIHKLKEYSNTYSSSTNTLKVRN</sequence>
<dbReference type="RefSeq" id="WP_096428617.1">
    <property type="nucleotide sequence ID" value="NZ_AP018042.1"/>
</dbReference>
<accession>A0A1Y1CH75</accession>
<evidence type="ECO:0008006" key="3">
    <source>
        <dbReference type="Google" id="ProtNLM"/>
    </source>
</evidence>
<dbReference type="Proteomes" id="UP000218267">
    <property type="component" value="Chromosome"/>
</dbReference>
<name>A0A1Y1CH75_9BACT</name>
<reference evidence="2" key="2">
    <citation type="journal article" date="2020" name="Antonie Van Leeuwenhoek">
        <title>Labilibaculum antarcticum sp. nov., a novel facultative anaerobic, psychrotorelant bacterium isolated from marine sediment of Antarctica.</title>
        <authorList>
            <person name="Watanabe M."/>
            <person name="Kojima H."/>
            <person name="Fukui M."/>
        </authorList>
    </citation>
    <scope>NUCLEOTIDE SEQUENCE [LARGE SCALE GENOMIC DNA]</scope>
    <source>
        <strain evidence="2">SPP2</strain>
    </source>
</reference>
<keyword evidence="2" id="KW-1185">Reference proteome</keyword>
<dbReference type="AlphaFoldDB" id="A0A1Y1CH75"/>
<protein>
    <recommendedName>
        <fullName evidence="3">Rieske domain-containing protein</fullName>
    </recommendedName>
</protein>
<evidence type="ECO:0000313" key="1">
    <source>
        <dbReference type="EMBL" id="BAX79728.1"/>
    </source>
</evidence>
<gene>
    <name evidence="1" type="ORF">ALGA_1344</name>
</gene>
<organism evidence="1 2">
    <name type="scientific">Labilibaculum antarcticum</name>
    <dbReference type="NCBI Taxonomy" id="1717717"/>
    <lineage>
        <taxon>Bacteria</taxon>
        <taxon>Pseudomonadati</taxon>
        <taxon>Bacteroidota</taxon>
        <taxon>Bacteroidia</taxon>
        <taxon>Marinilabiliales</taxon>
        <taxon>Marinifilaceae</taxon>
        <taxon>Labilibaculum</taxon>
    </lineage>
</organism>
<dbReference type="EMBL" id="AP018042">
    <property type="protein sequence ID" value="BAX79728.1"/>
    <property type="molecule type" value="Genomic_DNA"/>
</dbReference>
<dbReference type="PROSITE" id="PS51257">
    <property type="entry name" value="PROKAR_LIPOPROTEIN"/>
    <property type="match status" value="1"/>
</dbReference>
<proteinExistence type="predicted"/>
<reference evidence="1 2" key="1">
    <citation type="journal article" date="2018" name="Mar. Genomics">
        <title>Complete genome sequence of Marinifilaceae bacterium strain SPP2, isolated from the Antarctic marine sediment.</title>
        <authorList>
            <person name="Watanabe M."/>
            <person name="Kojima H."/>
            <person name="Fukui M."/>
        </authorList>
    </citation>
    <scope>NUCLEOTIDE SEQUENCE [LARGE SCALE GENOMIC DNA]</scope>
    <source>
        <strain evidence="1 2">SPP2</strain>
    </source>
</reference>
<dbReference type="KEGG" id="mbas:ALGA_1344"/>